<keyword evidence="1" id="KW-0175">Coiled coil</keyword>
<accession>H3ZCE8</accession>
<name>H3ZCE8_9ALTE</name>
<sequence>MLSALLFLVVMLLVVASNLLLSQLSYKSAQIAQQQLQQELRALEQHLQQLKTLDANEIKESSFVLPSCPGVYAAWSDAALQCELLVLETSEQSQQPPSITRYNTLLMRKRLRLQEVGP</sequence>
<dbReference type="eggNOG" id="ENOG502ZI1R">
    <property type="taxonomic scope" value="Bacteria"/>
</dbReference>
<dbReference type="AlphaFoldDB" id="H3ZCE8"/>
<dbReference type="STRING" id="1129374.AJE_05106"/>
<evidence type="ECO:0000256" key="1">
    <source>
        <dbReference type="SAM" id="Coils"/>
    </source>
</evidence>
<protein>
    <submittedName>
        <fullName evidence="2">Uncharacterized protein</fullName>
    </submittedName>
</protein>
<keyword evidence="3" id="KW-1185">Reference proteome</keyword>
<feature type="coiled-coil region" evidence="1">
    <location>
        <begin position="26"/>
        <end position="56"/>
    </location>
</feature>
<reference evidence="2 3" key="1">
    <citation type="journal article" date="2012" name="J. Bacteriol.">
        <title>Genome Sequence of Extracellular-Protease-Producing Alishewanella jeotgali Isolated from Traditional Korean Fermented Seafood.</title>
        <authorList>
            <person name="Jung J."/>
            <person name="Chun J."/>
            <person name="Park W."/>
        </authorList>
    </citation>
    <scope>NUCLEOTIDE SEQUENCE [LARGE SCALE GENOMIC DNA]</scope>
    <source>
        <strain evidence="2 3">KCTC 22429</strain>
    </source>
</reference>
<dbReference type="EMBL" id="AHTH01000010">
    <property type="protein sequence ID" value="EHR41740.1"/>
    <property type="molecule type" value="Genomic_DNA"/>
</dbReference>
<comment type="caution">
    <text evidence="2">The sequence shown here is derived from an EMBL/GenBank/DDBJ whole genome shotgun (WGS) entry which is preliminary data.</text>
</comment>
<gene>
    <name evidence="2" type="ORF">AJE_05106</name>
</gene>
<dbReference type="PATRIC" id="fig|1129374.4.peg.1025"/>
<evidence type="ECO:0000313" key="2">
    <source>
        <dbReference type="EMBL" id="EHR41740.1"/>
    </source>
</evidence>
<organism evidence="2 3">
    <name type="scientific">Alishewanella jeotgali KCTC 22429</name>
    <dbReference type="NCBI Taxonomy" id="1129374"/>
    <lineage>
        <taxon>Bacteria</taxon>
        <taxon>Pseudomonadati</taxon>
        <taxon>Pseudomonadota</taxon>
        <taxon>Gammaproteobacteria</taxon>
        <taxon>Alteromonadales</taxon>
        <taxon>Alteromonadaceae</taxon>
        <taxon>Alishewanella</taxon>
    </lineage>
</organism>
<proteinExistence type="predicted"/>
<dbReference type="Proteomes" id="UP000012046">
    <property type="component" value="Unassembled WGS sequence"/>
</dbReference>
<evidence type="ECO:0000313" key="3">
    <source>
        <dbReference type="Proteomes" id="UP000012046"/>
    </source>
</evidence>